<organism evidence="3 6">
    <name type="scientific">Pediococcus damnosus</name>
    <dbReference type="NCBI Taxonomy" id="51663"/>
    <lineage>
        <taxon>Bacteria</taxon>
        <taxon>Bacillati</taxon>
        <taxon>Bacillota</taxon>
        <taxon>Bacilli</taxon>
        <taxon>Lactobacillales</taxon>
        <taxon>Lactobacillaceae</taxon>
        <taxon>Pediococcus</taxon>
    </lineage>
</organism>
<dbReference type="GO" id="GO:0005829">
    <property type="term" value="C:cytosol"/>
    <property type="evidence" value="ECO:0007669"/>
    <property type="project" value="TreeGrafter"/>
</dbReference>
<dbReference type="EMBL" id="CP012288">
    <property type="protein sequence ID" value="AMV66789.1"/>
    <property type="molecule type" value="Genomic_DNA"/>
</dbReference>
<dbReference type="OrthoDB" id="9777673at2"/>
<dbReference type="KEGG" id="pdm:ADU72_0844"/>
<dbReference type="GO" id="GO:0001760">
    <property type="term" value="F:aminocarboxymuconate-semialdehyde decarboxylase activity"/>
    <property type="evidence" value="ECO:0007669"/>
    <property type="project" value="UniProtKB-EC"/>
</dbReference>
<accession>A0A0R2HLU6</accession>
<dbReference type="EC" id="4.1.1.45" evidence="3"/>
<gene>
    <name evidence="3" type="ORF">ADU70_1846</name>
    <name evidence="4" type="ORF">ADU72_0844</name>
</gene>
<evidence type="ECO:0000313" key="4">
    <source>
        <dbReference type="EMBL" id="AMV66789.1"/>
    </source>
</evidence>
<dbReference type="Proteomes" id="UP000076405">
    <property type="component" value="Chromosome"/>
</dbReference>
<name>A0A0R2HLU6_9LACO</name>
<evidence type="ECO:0000313" key="5">
    <source>
        <dbReference type="Proteomes" id="UP000076244"/>
    </source>
</evidence>
<dbReference type="PANTHER" id="PTHR21240">
    <property type="entry name" value="2-AMINO-3-CARBOXYLMUCONATE-6-SEMIALDEHYDE DECARBOXYLASE"/>
    <property type="match status" value="1"/>
</dbReference>
<evidence type="ECO:0000259" key="2">
    <source>
        <dbReference type="Pfam" id="PF04909"/>
    </source>
</evidence>
<dbReference type="InterPro" id="IPR006680">
    <property type="entry name" value="Amidohydro-rel"/>
</dbReference>
<reference evidence="5 6" key="1">
    <citation type="journal article" date="2016" name="PLoS ONE">
        <title>The Identification of Novel Diagnostic Marker Genes for the Detection of Beer Spoiling Pediococcus damnosus Strains Using the BlAst Diagnostic Gene findEr.</title>
        <authorList>
            <person name="Behr J."/>
            <person name="Geissler A.J."/>
            <person name="Schmid J."/>
            <person name="Zehe A."/>
            <person name="Vogel R.F."/>
        </authorList>
    </citation>
    <scope>NUCLEOTIDE SEQUENCE [LARGE SCALE GENOMIC DNA]</scope>
    <source>
        <strain evidence="3 6">TMW 2.1533</strain>
        <strain evidence="4 5">TMW 2.1535</strain>
    </source>
</reference>
<dbReference type="GeneID" id="57276881"/>
<keyword evidence="1 3" id="KW-0456">Lyase</keyword>
<dbReference type="PANTHER" id="PTHR21240:SF30">
    <property type="entry name" value="AMIDOHYDROLASE-RELATED DOMAIN-CONTAINING PROTEIN-RELATED"/>
    <property type="match status" value="1"/>
</dbReference>
<dbReference type="SUPFAM" id="SSF51556">
    <property type="entry name" value="Metallo-dependent hydrolases"/>
    <property type="match status" value="1"/>
</dbReference>
<dbReference type="InterPro" id="IPR032466">
    <property type="entry name" value="Metal_Hydrolase"/>
</dbReference>
<keyword evidence="5" id="KW-1185">Reference proteome</keyword>
<proteinExistence type="predicted"/>
<evidence type="ECO:0000313" key="3">
    <source>
        <dbReference type="EMBL" id="AMV63312.1"/>
    </source>
</evidence>
<dbReference type="GO" id="GO:0016787">
    <property type="term" value="F:hydrolase activity"/>
    <property type="evidence" value="ECO:0007669"/>
    <property type="project" value="InterPro"/>
</dbReference>
<dbReference type="Gene3D" id="3.20.20.140">
    <property type="entry name" value="Metal-dependent hydrolases"/>
    <property type="match status" value="1"/>
</dbReference>
<dbReference type="Pfam" id="PF04909">
    <property type="entry name" value="Amidohydro_2"/>
    <property type="match status" value="1"/>
</dbReference>
<dbReference type="RefSeq" id="WP_046871951.1">
    <property type="nucleotide sequence ID" value="NZ_BAAAXI010000181.1"/>
</dbReference>
<dbReference type="Proteomes" id="UP000076244">
    <property type="component" value="Chromosome"/>
</dbReference>
<evidence type="ECO:0000313" key="6">
    <source>
        <dbReference type="Proteomes" id="UP000076405"/>
    </source>
</evidence>
<dbReference type="AlphaFoldDB" id="A0A0R2HLU6"/>
<dbReference type="EMBL" id="CP012275">
    <property type="protein sequence ID" value="AMV63312.1"/>
    <property type="molecule type" value="Genomic_DNA"/>
</dbReference>
<sequence length="333" mass="37898">MKVITLEEHIESKLLTDEINKAIGKPTLPDLSKDMQNYMQTSLPTPADMQDVDNRLKFMNKYGVDMQVLSYGNSQPQNLDPKVSVRLCKLANDELAKVVKGHPDRFAALAVLPVGDPQAAAAELKRAVEKLNFKGVLLKGNFDHKFFDDPFFFPIFKMASDLDVPVYFHPSFIPQNITDHYFGNGEWSDVVTGIASSAGFGWHMDVGIQVMRMIWSGIFDKLPNLKLISGHWGEMIPMFLERLDDELTNYSGLKKPFSEYYRHNVWLTPSGMLSEPQLKFILDEMGPEHIMYSLDYPYKQPKNGKTFLTENSALTDEQRELFAHGNAEKLLKL</sequence>
<protein>
    <submittedName>
        <fullName evidence="3">2-amino-3-carboxymuconate-6-semialdehyde decarboxylase</fullName>
        <ecNumber evidence="3">4.1.1.45</ecNumber>
    </submittedName>
</protein>
<feature type="domain" description="Amidohydrolase-related" evidence="2">
    <location>
        <begin position="48"/>
        <end position="333"/>
    </location>
</feature>
<dbReference type="GO" id="GO:0019748">
    <property type="term" value="P:secondary metabolic process"/>
    <property type="evidence" value="ECO:0007669"/>
    <property type="project" value="TreeGrafter"/>
</dbReference>
<evidence type="ECO:0000256" key="1">
    <source>
        <dbReference type="ARBA" id="ARBA00023239"/>
    </source>
</evidence>
<dbReference type="InterPro" id="IPR032465">
    <property type="entry name" value="ACMSD"/>
</dbReference>